<accession>A0AAI9TW52</accession>
<name>A0AAI9TW52_9PEZI</name>
<organism evidence="1 2">
    <name type="scientific">Colletotrichum cuscutae</name>
    <dbReference type="NCBI Taxonomy" id="1209917"/>
    <lineage>
        <taxon>Eukaryota</taxon>
        <taxon>Fungi</taxon>
        <taxon>Dikarya</taxon>
        <taxon>Ascomycota</taxon>
        <taxon>Pezizomycotina</taxon>
        <taxon>Sordariomycetes</taxon>
        <taxon>Hypocreomycetidae</taxon>
        <taxon>Glomerellales</taxon>
        <taxon>Glomerellaceae</taxon>
        <taxon>Colletotrichum</taxon>
        <taxon>Colletotrichum acutatum species complex</taxon>
    </lineage>
</organism>
<reference evidence="1" key="1">
    <citation type="submission" date="2016-11" db="EMBL/GenBank/DDBJ databases">
        <title>The genome sequence of Colletotrichum cuscutae.</title>
        <authorList>
            <person name="Baroncelli R."/>
        </authorList>
    </citation>
    <scope>NUCLEOTIDE SEQUENCE</scope>
    <source>
        <strain evidence="1">IMI 304802</strain>
    </source>
</reference>
<gene>
    <name evidence="1" type="ORF">CCUS01_12186</name>
</gene>
<dbReference type="EMBL" id="MPDP01000314">
    <property type="protein sequence ID" value="KAK1447039.1"/>
    <property type="molecule type" value="Genomic_DNA"/>
</dbReference>
<sequence>MEDRYGPHRNHASHNCMRYLAMASVLLNPKKSERRIHQARFKQSPTSHAWMRSYQTAAGVLETSPAEHAPVAVAHLQSYGNLPIENMWLTFVSIRCRARSPST</sequence>
<comment type="caution">
    <text evidence="1">The sequence shown here is derived from an EMBL/GenBank/DDBJ whole genome shotgun (WGS) entry which is preliminary data.</text>
</comment>
<protein>
    <submittedName>
        <fullName evidence="1">Uncharacterized protein</fullName>
    </submittedName>
</protein>
<evidence type="ECO:0000313" key="2">
    <source>
        <dbReference type="Proteomes" id="UP001239213"/>
    </source>
</evidence>
<evidence type="ECO:0000313" key="1">
    <source>
        <dbReference type="EMBL" id="KAK1447039.1"/>
    </source>
</evidence>
<dbReference type="Proteomes" id="UP001239213">
    <property type="component" value="Unassembled WGS sequence"/>
</dbReference>
<dbReference type="AlphaFoldDB" id="A0AAI9TW52"/>
<keyword evidence="2" id="KW-1185">Reference proteome</keyword>
<proteinExistence type="predicted"/>